<sequence>MSPEIVRGHTTEGYPPAWLRGFLPAAVLAVIARGRTYGYAITQALEAAGLGHIKGGALYPVLTTLEKDGLVEVTWVAGDGGPGRKMLTLTSAGRRQLETYSRQWVQFTGAVGTLLLAPTETSLSPSPVLHAEAPDHDAH</sequence>
<dbReference type="GeneID" id="81708965"/>
<dbReference type="Proteomes" id="UP000234778">
    <property type="component" value="Unassembled WGS sequence"/>
</dbReference>
<feature type="domain" description="Transcription regulator PadR N-terminal" evidence="1">
    <location>
        <begin position="27"/>
        <end position="98"/>
    </location>
</feature>
<dbReference type="InterPro" id="IPR036390">
    <property type="entry name" value="WH_DNA-bd_sf"/>
</dbReference>
<dbReference type="Pfam" id="PF03551">
    <property type="entry name" value="PadR"/>
    <property type="match status" value="1"/>
</dbReference>
<comment type="caution">
    <text evidence="2">The sequence shown here is derived from an EMBL/GenBank/DDBJ whole genome shotgun (WGS) entry which is preliminary data.</text>
</comment>
<dbReference type="EMBL" id="PKHA01000009">
    <property type="protein sequence ID" value="PKY98250.1"/>
    <property type="molecule type" value="Genomic_DNA"/>
</dbReference>
<dbReference type="RefSeq" id="WP_006549257.1">
    <property type="nucleotide sequence ID" value="NZ_CP136961.1"/>
</dbReference>
<dbReference type="AlphaFoldDB" id="A0A2I1KRJ3"/>
<accession>A0A2I1KRJ3</accession>
<dbReference type="SUPFAM" id="SSF46785">
    <property type="entry name" value="Winged helix' DNA-binding domain"/>
    <property type="match status" value="1"/>
</dbReference>
<reference evidence="2 3" key="1">
    <citation type="submission" date="2017-12" db="EMBL/GenBank/DDBJ databases">
        <title>Phylogenetic diversity of female urinary microbiome.</title>
        <authorList>
            <person name="Thomas-White K."/>
            <person name="Wolfe A.J."/>
        </authorList>
    </citation>
    <scope>NUCLEOTIDE SEQUENCE [LARGE SCALE GENOMIC DNA]</scope>
    <source>
        <strain evidence="2 3">UMB0319</strain>
    </source>
</reference>
<evidence type="ECO:0000259" key="1">
    <source>
        <dbReference type="Pfam" id="PF03551"/>
    </source>
</evidence>
<evidence type="ECO:0000313" key="2">
    <source>
        <dbReference type="EMBL" id="PKY98250.1"/>
    </source>
</evidence>
<evidence type="ECO:0000313" key="3">
    <source>
        <dbReference type="Proteomes" id="UP000234778"/>
    </source>
</evidence>
<proteinExistence type="predicted"/>
<gene>
    <name evidence="2" type="ORF">CYJ26_08465</name>
</gene>
<dbReference type="PANTHER" id="PTHR33169:SF14">
    <property type="entry name" value="TRANSCRIPTIONAL REGULATOR RV3488"/>
    <property type="match status" value="1"/>
</dbReference>
<dbReference type="InterPro" id="IPR052509">
    <property type="entry name" value="Metal_resp_DNA-bind_regulator"/>
</dbReference>
<organism evidence="2 3">
    <name type="scientific">Actinomyces urogenitalis</name>
    <dbReference type="NCBI Taxonomy" id="103621"/>
    <lineage>
        <taxon>Bacteria</taxon>
        <taxon>Bacillati</taxon>
        <taxon>Actinomycetota</taxon>
        <taxon>Actinomycetes</taxon>
        <taxon>Actinomycetales</taxon>
        <taxon>Actinomycetaceae</taxon>
        <taxon>Actinomyces</taxon>
    </lineage>
</organism>
<protein>
    <submittedName>
        <fullName evidence="2">PadR family transcriptional regulator</fullName>
    </submittedName>
</protein>
<dbReference type="Gene3D" id="1.10.10.10">
    <property type="entry name" value="Winged helix-like DNA-binding domain superfamily/Winged helix DNA-binding domain"/>
    <property type="match status" value="1"/>
</dbReference>
<name>A0A2I1KRJ3_9ACTO</name>
<dbReference type="PANTHER" id="PTHR33169">
    <property type="entry name" value="PADR-FAMILY TRANSCRIPTIONAL REGULATOR"/>
    <property type="match status" value="1"/>
</dbReference>
<dbReference type="InterPro" id="IPR036388">
    <property type="entry name" value="WH-like_DNA-bd_sf"/>
</dbReference>
<dbReference type="InterPro" id="IPR005149">
    <property type="entry name" value="Tscrpt_reg_PadR_N"/>
</dbReference>